<protein>
    <submittedName>
        <fullName evidence="1">Uncharacterized protein</fullName>
    </submittedName>
</protein>
<dbReference type="Proteomes" id="UP000223759">
    <property type="component" value="Unassembled WGS sequence"/>
</dbReference>
<evidence type="ECO:0000313" key="2">
    <source>
        <dbReference type="Proteomes" id="UP000223759"/>
    </source>
</evidence>
<dbReference type="EMBL" id="FTPK01000002">
    <property type="protein sequence ID" value="SIT70950.1"/>
    <property type="molecule type" value="Genomic_DNA"/>
</dbReference>
<keyword evidence="2" id="KW-1185">Reference proteome</keyword>
<dbReference type="STRING" id="233100.SAMN05216526_1439"/>
<reference evidence="1 2" key="1">
    <citation type="submission" date="2017-01" db="EMBL/GenBank/DDBJ databases">
        <authorList>
            <person name="Mah S.A."/>
            <person name="Swanson W.J."/>
            <person name="Moy G.W."/>
            <person name="Vacquier V.D."/>
        </authorList>
    </citation>
    <scope>NUCLEOTIDE SEQUENCE [LARGE SCALE GENOMIC DNA]</scope>
    <source>
        <strain evidence="1 2">M9</strain>
    </source>
</reference>
<name>A0A1R3W0N7_9GAMM</name>
<organism evidence="1 2">
    <name type="scientific">Ectothiorhodosinus mongolicus</name>
    <dbReference type="NCBI Taxonomy" id="233100"/>
    <lineage>
        <taxon>Bacteria</taxon>
        <taxon>Pseudomonadati</taxon>
        <taxon>Pseudomonadota</taxon>
        <taxon>Gammaproteobacteria</taxon>
        <taxon>Chromatiales</taxon>
        <taxon>Ectothiorhodospiraceae</taxon>
        <taxon>Ectothiorhodosinus</taxon>
    </lineage>
</organism>
<gene>
    <name evidence="1" type="ORF">SAMN05216526_1439</name>
</gene>
<sequence length="117" mass="13321">MSAGNRKVKQRLLQALVQLPEEKAEMLADFAEFLAGRQEALPLQTPKLLPRSPEETVVQAMKRLSASYPMLDKARLLNETSMLMSQHVMQGRCATEVIEELEAVFMQHYQSYREGGR</sequence>
<accession>A0A1R3W0N7</accession>
<evidence type="ECO:0000313" key="1">
    <source>
        <dbReference type="EMBL" id="SIT70950.1"/>
    </source>
</evidence>
<dbReference type="AlphaFoldDB" id="A0A1R3W0N7"/>
<proteinExistence type="predicted"/>